<dbReference type="STRING" id="1895771.BGO89_13010"/>
<dbReference type="PANTHER" id="PTHR34582">
    <property type="entry name" value="UPF0702 TRANSMEMBRANE PROTEIN YCAP"/>
    <property type="match status" value="1"/>
</dbReference>
<proteinExistence type="inferred from homology"/>
<evidence type="ECO:0000313" key="10">
    <source>
        <dbReference type="Proteomes" id="UP000184233"/>
    </source>
</evidence>
<feature type="domain" description="YetF C-terminal" evidence="8">
    <location>
        <begin position="82"/>
        <end position="147"/>
    </location>
</feature>
<organism evidence="9 10">
    <name type="scientific">Candidatus Kapaibacterium thiocyanatum</name>
    <dbReference type="NCBI Taxonomy" id="1895771"/>
    <lineage>
        <taxon>Bacteria</taxon>
        <taxon>Pseudomonadati</taxon>
        <taxon>Candidatus Kapaibacteriota</taxon>
        <taxon>Candidatus Kapaibacteriia</taxon>
        <taxon>Candidatus Kapaibacteriales</taxon>
        <taxon>Candidatus Kapaibacteriaceae</taxon>
        <taxon>Candidatus Kapaibacterium</taxon>
    </lineage>
</organism>
<dbReference type="AlphaFoldDB" id="A0A1M3KV42"/>
<evidence type="ECO:0000256" key="5">
    <source>
        <dbReference type="ARBA" id="ARBA00022989"/>
    </source>
</evidence>
<dbReference type="EMBL" id="MKVH01000025">
    <property type="protein sequence ID" value="OJX56252.1"/>
    <property type="molecule type" value="Genomic_DNA"/>
</dbReference>
<comment type="subcellular location">
    <subcellularLocation>
        <location evidence="1">Cell membrane</location>
        <topology evidence="1">Multi-pass membrane protein</topology>
    </subcellularLocation>
</comment>
<evidence type="ECO:0000256" key="7">
    <source>
        <dbReference type="SAM" id="Phobius"/>
    </source>
</evidence>
<comment type="similarity">
    <text evidence="2">Belongs to the UPF0702 family.</text>
</comment>
<evidence type="ECO:0000256" key="2">
    <source>
        <dbReference type="ARBA" id="ARBA00006448"/>
    </source>
</evidence>
<dbReference type="InterPro" id="IPR023090">
    <property type="entry name" value="UPF0702_alpha/beta_dom_sf"/>
</dbReference>
<feature type="transmembrane region" description="Helical" evidence="7">
    <location>
        <begin position="60"/>
        <end position="79"/>
    </location>
</feature>
<feature type="transmembrane region" description="Helical" evidence="7">
    <location>
        <begin position="6"/>
        <end position="25"/>
    </location>
</feature>
<sequence>MITPGLALQTAAQTFVLLWFVLLGLKAIGRRVFGELGPQDIILIVLLAESMDIGLTPQGAGFMGSIISGIVLMGTMALVERIRPLRDWLDGSPVMIARDGRIIEAVMRKGHISMSDLEKVAREYGFAHIDVMMLEGDGSITGVLKPGYVATRNSKKPFRPGAG</sequence>
<keyword evidence="6 7" id="KW-0472">Membrane</keyword>
<name>A0A1M3KV42_9BACT</name>
<dbReference type="InterPro" id="IPR007353">
    <property type="entry name" value="DUF421"/>
</dbReference>
<comment type="caution">
    <text evidence="9">The sequence shown here is derived from an EMBL/GenBank/DDBJ whole genome shotgun (WGS) entry which is preliminary data.</text>
</comment>
<evidence type="ECO:0000256" key="4">
    <source>
        <dbReference type="ARBA" id="ARBA00022692"/>
    </source>
</evidence>
<reference evidence="9 10" key="1">
    <citation type="submission" date="2016-09" db="EMBL/GenBank/DDBJ databases">
        <title>Genome-resolved meta-omics ties microbial dynamics to process performance in biotechnology for thiocyanate degradation.</title>
        <authorList>
            <person name="Kantor R.S."/>
            <person name="Huddy R.J."/>
            <person name="Iyer R."/>
            <person name="Thomas B.C."/>
            <person name="Brown C.T."/>
            <person name="Anantharaman K."/>
            <person name="Tringe S."/>
            <person name="Hettich R.L."/>
            <person name="Harrison S.T."/>
            <person name="Banfield J.F."/>
        </authorList>
    </citation>
    <scope>NUCLEOTIDE SEQUENCE [LARGE SCALE GENOMIC DNA]</scope>
    <source>
        <strain evidence="9">59-99</strain>
    </source>
</reference>
<dbReference type="GO" id="GO:0005886">
    <property type="term" value="C:plasma membrane"/>
    <property type="evidence" value="ECO:0007669"/>
    <property type="project" value="UniProtKB-SubCell"/>
</dbReference>
<dbReference type="Proteomes" id="UP000184233">
    <property type="component" value="Unassembled WGS sequence"/>
</dbReference>
<evidence type="ECO:0000256" key="6">
    <source>
        <dbReference type="ARBA" id="ARBA00023136"/>
    </source>
</evidence>
<gene>
    <name evidence="9" type="ORF">BGO89_13010</name>
</gene>
<keyword evidence="5 7" id="KW-1133">Transmembrane helix</keyword>
<evidence type="ECO:0000313" key="9">
    <source>
        <dbReference type="EMBL" id="OJX56252.1"/>
    </source>
</evidence>
<dbReference type="Pfam" id="PF04239">
    <property type="entry name" value="DUF421"/>
    <property type="match status" value="1"/>
</dbReference>
<evidence type="ECO:0000259" key="8">
    <source>
        <dbReference type="Pfam" id="PF04239"/>
    </source>
</evidence>
<protein>
    <recommendedName>
        <fullName evidence="8">YetF C-terminal domain-containing protein</fullName>
    </recommendedName>
</protein>
<keyword evidence="3" id="KW-1003">Cell membrane</keyword>
<dbReference type="PANTHER" id="PTHR34582:SF6">
    <property type="entry name" value="UPF0702 TRANSMEMBRANE PROTEIN YCAP"/>
    <property type="match status" value="1"/>
</dbReference>
<evidence type="ECO:0000256" key="3">
    <source>
        <dbReference type="ARBA" id="ARBA00022475"/>
    </source>
</evidence>
<keyword evidence="4 7" id="KW-0812">Transmembrane</keyword>
<dbReference type="Gene3D" id="3.30.240.20">
    <property type="entry name" value="bsu07140 like domains"/>
    <property type="match status" value="1"/>
</dbReference>
<evidence type="ECO:0000256" key="1">
    <source>
        <dbReference type="ARBA" id="ARBA00004651"/>
    </source>
</evidence>
<accession>A0A1M3KV42</accession>